<evidence type="ECO:0000256" key="2">
    <source>
        <dbReference type="ARBA" id="ARBA00022723"/>
    </source>
</evidence>
<keyword evidence="1" id="KW-0140">cGMP</keyword>
<dbReference type="EC" id="3.1.4.-" evidence="7"/>
<dbReference type="InterPro" id="IPR023088">
    <property type="entry name" value="PDEase"/>
</dbReference>
<proteinExistence type="inferred from homology"/>
<sequence>ELYSTVADSTGGNEIRFPCGRGIAGVVASTAVGENIRDAYQDDRFNREIDKRFGYRTESVLCEPIVLNGEVLAVAQLVNKLDEKSGNVSTFSAADQESFRTFALFAGISIANSHLLDRASLFLVDKERNELYSTVADSTGGNEIRFPCGRGIAGVVASTAVGENIRDAYQDDRFNREIDKRFGYRTESVLCEPIVLNGEVLAVAQLVNKLDEKSGNVSTFSAADQESFRTFALFAGISIANSHLLEFAVKAGKEAMELNTLRERGTITRRDSVKLIAVTPNERDAVLAVQLPDIDFTSRDFDLFTIRETFENSLDAAAAITMRILLGTGWPQKFGCTEEILLNFVIQCRRKYRKVPYHNFFHVVDVCQTLHTFLFHGGAKEALTELECFILLATALVHDLDHMGVNNSFHLKTDSPLGILSSASGNNSVLEVHHCNLAIEILGDPESNIFAGLNQHDLTFAYRGLIDCVLATDMARHGEMLNNYIAMVANNEFNIEDETKRRMVMMMILKAGDISNVTKPFPISRKWATAVTEEFYQQGDMEKAAGVDVLPMFDRQANNELAKGQLGFIGFVAKRFFDNLSTGPLAGMQWATDMVTSNRDTWQGVLDNKVTV</sequence>
<dbReference type="CDD" id="cd00077">
    <property type="entry name" value="HDc"/>
    <property type="match status" value="1"/>
</dbReference>
<evidence type="ECO:0000259" key="8">
    <source>
        <dbReference type="PROSITE" id="PS51845"/>
    </source>
</evidence>
<dbReference type="InterPro" id="IPR003018">
    <property type="entry name" value="GAF"/>
</dbReference>
<dbReference type="InterPro" id="IPR029016">
    <property type="entry name" value="GAF-like_dom_sf"/>
</dbReference>
<dbReference type="GO" id="GO:0007165">
    <property type="term" value="P:signal transduction"/>
    <property type="evidence" value="ECO:0007669"/>
    <property type="project" value="InterPro"/>
</dbReference>
<comment type="similarity">
    <text evidence="7">Belongs to the cyclic nucleotide phosphodiesterase family.</text>
</comment>
<organism evidence="9 10">
    <name type="scientific">Bodo saltans</name>
    <name type="common">Flagellated protozoan</name>
    <dbReference type="NCBI Taxonomy" id="75058"/>
    <lineage>
        <taxon>Eukaryota</taxon>
        <taxon>Discoba</taxon>
        <taxon>Euglenozoa</taxon>
        <taxon>Kinetoplastea</taxon>
        <taxon>Metakinetoplastina</taxon>
        <taxon>Eubodonida</taxon>
        <taxon>Bodonidae</taxon>
        <taxon>Bodo</taxon>
    </lineage>
</organism>
<dbReference type="PROSITE" id="PS00126">
    <property type="entry name" value="PDEASE_I_1"/>
    <property type="match status" value="1"/>
</dbReference>
<dbReference type="GO" id="GO:0004114">
    <property type="term" value="F:3',5'-cyclic-nucleotide phosphodiesterase activity"/>
    <property type="evidence" value="ECO:0007669"/>
    <property type="project" value="InterPro"/>
</dbReference>
<dbReference type="InterPro" id="IPR023174">
    <property type="entry name" value="PDEase_CS"/>
</dbReference>
<dbReference type="Gene3D" id="1.10.1300.10">
    <property type="entry name" value="3'5'-cyclic nucleotide phosphodiesterase, catalytic domain"/>
    <property type="match status" value="1"/>
</dbReference>
<dbReference type="SMART" id="SM00065">
    <property type="entry name" value="GAF"/>
    <property type="match status" value="1"/>
</dbReference>
<accession>A0A0S4JQ04</accession>
<feature type="non-terminal residue" evidence="9">
    <location>
        <position position="1"/>
    </location>
</feature>
<feature type="binding site" evidence="6">
    <location>
        <position position="513"/>
    </location>
    <ligand>
        <name>Zn(2+)</name>
        <dbReference type="ChEBI" id="CHEBI:29105"/>
        <label>1</label>
    </ligand>
</feature>
<dbReference type="PANTHER" id="PTHR11347">
    <property type="entry name" value="CYCLIC NUCLEOTIDE PHOSPHODIESTERASE"/>
    <property type="match status" value="1"/>
</dbReference>
<dbReference type="Pfam" id="PF00233">
    <property type="entry name" value="PDEase_I"/>
    <property type="match status" value="1"/>
</dbReference>
<feature type="binding site" evidence="6">
    <location>
        <position position="399"/>
    </location>
    <ligand>
        <name>Zn(2+)</name>
        <dbReference type="ChEBI" id="CHEBI:29105"/>
        <label>1</label>
    </ligand>
</feature>
<feature type="binding site" evidence="6">
    <location>
        <position position="398"/>
    </location>
    <ligand>
        <name>Zn(2+)</name>
        <dbReference type="ChEBI" id="CHEBI:29105"/>
        <label>1</label>
    </ligand>
</feature>
<name>A0A0S4JQ04_BODSA</name>
<keyword evidence="3 7" id="KW-0378">Hydrolase</keyword>
<dbReference type="GO" id="GO:0046872">
    <property type="term" value="F:metal ion binding"/>
    <property type="evidence" value="ECO:0007669"/>
    <property type="project" value="UniProtKB-KW"/>
</dbReference>
<evidence type="ECO:0000256" key="7">
    <source>
        <dbReference type="RuleBase" id="RU363067"/>
    </source>
</evidence>
<feature type="active site" description="Proton donor" evidence="4">
    <location>
        <position position="358"/>
    </location>
</feature>
<evidence type="ECO:0000256" key="6">
    <source>
        <dbReference type="PIRSR" id="PIRSR623088-3"/>
    </source>
</evidence>
<feature type="binding site" evidence="5">
    <location>
        <position position="565"/>
    </location>
    <ligand>
        <name>AMP</name>
        <dbReference type="ChEBI" id="CHEBI:456215"/>
    </ligand>
</feature>
<feature type="binding site" evidence="5">
    <location>
        <begin position="358"/>
        <end position="362"/>
    </location>
    <ligand>
        <name>AMP</name>
        <dbReference type="ChEBI" id="CHEBI:456215"/>
    </ligand>
</feature>
<evidence type="ECO:0000313" key="10">
    <source>
        <dbReference type="Proteomes" id="UP000051952"/>
    </source>
</evidence>
<feature type="binding site" evidence="5">
    <location>
        <position position="399"/>
    </location>
    <ligand>
        <name>AMP</name>
        <dbReference type="ChEBI" id="CHEBI:456215"/>
    </ligand>
</feature>
<dbReference type="PRINTS" id="PR00387">
    <property type="entry name" value="PDIESTERASE1"/>
</dbReference>
<dbReference type="Gene3D" id="3.30.450.40">
    <property type="match status" value="2"/>
</dbReference>
<feature type="binding site" evidence="6">
    <location>
        <position position="399"/>
    </location>
    <ligand>
        <name>Zn(2+)</name>
        <dbReference type="ChEBI" id="CHEBI:29105"/>
        <label>2</label>
    </ligand>
</feature>
<keyword evidence="2 6" id="KW-0479">Metal-binding</keyword>
<dbReference type="Proteomes" id="UP000051952">
    <property type="component" value="Unassembled WGS sequence"/>
</dbReference>
<keyword evidence="10" id="KW-1185">Reference proteome</keyword>
<dbReference type="SUPFAM" id="SSF55781">
    <property type="entry name" value="GAF domain-like"/>
    <property type="match status" value="2"/>
</dbReference>
<dbReference type="VEuPathDB" id="TriTrypDB:BSAL_27845"/>
<comment type="cofactor">
    <cofactor evidence="7">
        <name>a divalent metal cation</name>
        <dbReference type="ChEBI" id="CHEBI:60240"/>
    </cofactor>
    <text evidence="7">Binds 2 divalent metal cations per subunit. Site 1 may preferentially bind zinc ions, while site 2 has a preference for magnesium and/or manganese ions.</text>
</comment>
<reference evidence="10" key="1">
    <citation type="submission" date="2015-09" db="EMBL/GenBank/DDBJ databases">
        <authorList>
            <consortium name="Pathogen Informatics"/>
        </authorList>
    </citation>
    <scope>NUCLEOTIDE SEQUENCE [LARGE SCALE GENOMIC DNA]</scope>
    <source>
        <strain evidence="10">Lake Konstanz</strain>
    </source>
</reference>
<dbReference type="AlphaFoldDB" id="A0A0S4JQ04"/>
<evidence type="ECO:0000256" key="5">
    <source>
        <dbReference type="PIRSR" id="PIRSR623088-2"/>
    </source>
</evidence>
<feature type="binding site" evidence="6">
    <location>
        <position position="362"/>
    </location>
    <ligand>
        <name>Zn(2+)</name>
        <dbReference type="ChEBI" id="CHEBI:29105"/>
        <label>1</label>
    </ligand>
</feature>
<dbReference type="OMA" id="PIWLPLA"/>
<feature type="domain" description="PDEase" evidence="8">
    <location>
        <begin position="279"/>
        <end position="609"/>
    </location>
</feature>
<protein>
    <recommendedName>
        <fullName evidence="7">Phosphodiesterase</fullName>
        <ecNumber evidence="7">3.1.4.-</ecNumber>
    </recommendedName>
</protein>
<dbReference type="InterPro" id="IPR002073">
    <property type="entry name" value="PDEase_catalytic_dom"/>
</dbReference>
<dbReference type="PROSITE" id="PS51845">
    <property type="entry name" value="PDEASE_I_2"/>
    <property type="match status" value="1"/>
</dbReference>
<evidence type="ECO:0000256" key="4">
    <source>
        <dbReference type="PIRSR" id="PIRSR623088-1"/>
    </source>
</evidence>
<dbReference type="EMBL" id="CYKH01001851">
    <property type="protein sequence ID" value="CUG90589.1"/>
    <property type="molecule type" value="Genomic_DNA"/>
</dbReference>
<feature type="binding site" evidence="5">
    <location>
        <position position="513"/>
    </location>
    <ligand>
        <name>AMP</name>
        <dbReference type="ChEBI" id="CHEBI:456215"/>
    </ligand>
</feature>
<dbReference type="Pfam" id="PF01590">
    <property type="entry name" value="GAF"/>
    <property type="match status" value="2"/>
</dbReference>
<gene>
    <name evidence="9" type="ORF">BSAL_27845</name>
</gene>
<dbReference type="OrthoDB" id="295473at2759"/>
<evidence type="ECO:0000313" key="9">
    <source>
        <dbReference type="EMBL" id="CUG90589.1"/>
    </source>
</evidence>
<dbReference type="SUPFAM" id="SSF109604">
    <property type="entry name" value="HD-domain/PDEase-like"/>
    <property type="match status" value="1"/>
</dbReference>
<dbReference type="InterPro" id="IPR003607">
    <property type="entry name" value="HD/PDEase_dom"/>
</dbReference>
<evidence type="ECO:0000256" key="1">
    <source>
        <dbReference type="ARBA" id="ARBA00022535"/>
    </source>
</evidence>
<evidence type="ECO:0000256" key="3">
    <source>
        <dbReference type="ARBA" id="ARBA00022801"/>
    </source>
</evidence>
<dbReference type="InterPro" id="IPR036971">
    <property type="entry name" value="PDEase_catalytic_dom_sf"/>
</dbReference>
<dbReference type="FunFam" id="1.10.1300.10:FF:000025">
    <property type="entry name" value="Phosphodiesterase"/>
    <property type="match status" value="1"/>
</dbReference>